<gene>
    <name evidence="3" type="ORF">JKP34_15535</name>
</gene>
<protein>
    <submittedName>
        <fullName evidence="3">DUF4252 domain-containing protein</fullName>
    </submittedName>
</protein>
<comment type="caution">
    <text evidence="3">The sequence shown here is derived from an EMBL/GenBank/DDBJ whole genome shotgun (WGS) entry which is preliminary data.</text>
</comment>
<organism evidence="3 4">
    <name type="scientific">Marivirga atlantica</name>
    <dbReference type="NCBI Taxonomy" id="1548457"/>
    <lineage>
        <taxon>Bacteria</taxon>
        <taxon>Pseudomonadati</taxon>
        <taxon>Bacteroidota</taxon>
        <taxon>Cytophagia</taxon>
        <taxon>Cytophagales</taxon>
        <taxon>Marivirgaceae</taxon>
        <taxon>Marivirga</taxon>
    </lineage>
</organism>
<dbReference type="PROSITE" id="PS51257">
    <property type="entry name" value="PROKAR_LIPOPROTEIN"/>
    <property type="match status" value="1"/>
</dbReference>
<proteinExistence type="predicted"/>
<accession>A0A937AHS1</accession>
<feature type="chain" id="PRO_5037508849" evidence="2">
    <location>
        <begin position="24"/>
        <end position="200"/>
    </location>
</feature>
<keyword evidence="2" id="KW-0732">Signal</keyword>
<feature type="signal peptide" evidence="2">
    <location>
        <begin position="1"/>
        <end position="23"/>
    </location>
</feature>
<dbReference type="EMBL" id="JAERQG010000004">
    <property type="protein sequence ID" value="MBL0766679.1"/>
    <property type="molecule type" value="Genomic_DNA"/>
</dbReference>
<dbReference type="Pfam" id="PF14060">
    <property type="entry name" value="DUF4252"/>
    <property type="match status" value="1"/>
</dbReference>
<dbReference type="RefSeq" id="WP_201923484.1">
    <property type="nucleotide sequence ID" value="NZ_JAERQG010000004.1"/>
</dbReference>
<sequence>MNKKSYYLFILSLLLLGSCSQKSENPISELKEKRIHSLNLYLYPSTIRMVNLGNDTTFYQATKNIERIHYLSVDLSKDSNDSTYQAWFAEQNFSEWDELFQASSNGSLTAIYAPQESDDQYFAYIKTADGVNLIWAEGRIDLNKVVKLMNSPLNLGPISNFLDDKSKKEKRSEIWKKAREEQKRIEQQEDSIKNQEKIAQ</sequence>
<keyword evidence="4" id="KW-1185">Reference proteome</keyword>
<reference evidence="3" key="1">
    <citation type="submission" date="2021-01" db="EMBL/GenBank/DDBJ databases">
        <title>Marivirga sp. nov., isolated from intertidal surface sediments.</title>
        <authorList>
            <person name="Zhang M."/>
        </authorList>
    </citation>
    <scope>NUCLEOTIDE SEQUENCE</scope>
    <source>
        <strain evidence="3">SM1354</strain>
    </source>
</reference>
<evidence type="ECO:0000256" key="1">
    <source>
        <dbReference type="SAM" id="MobiDB-lite"/>
    </source>
</evidence>
<evidence type="ECO:0000313" key="3">
    <source>
        <dbReference type="EMBL" id="MBL0766679.1"/>
    </source>
</evidence>
<dbReference type="AlphaFoldDB" id="A0A937AHS1"/>
<evidence type="ECO:0000313" key="4">
    <source>
        <dbReference type="Proteomes" id="UP000642920"/>
    </source>
</evidence>
<dbReference type="InterPro" id="IPR025348">
    <property type="entry name" value="DUF4252"/>
</dbReference>
<name>A0A937AHS1_9BACT</name>
<feature type="region of interest" description="Disordered" evidence="1">
    <location>
        <begin position="165"/>
        <end position="200"/>
    </location>
</feature>
<evidence type="ECO:0000256" key="2">
    <source>
        <dbReference type="SAM" id="SignalP"/>
    </source>
</evidence>
<dbReference type="Proteomes" id="UP000642920">
    <property type="component" value="Unassembled WGS sequence"/>
</dbReference>